<dbReference type="EMBL" id="JAACNH010000003">
    <property type="protein sequence ID" value="KAG8449713.1"/>
    <property type="molecule type" value="Genomic_DNA"/>
</dbReference>
<dbReference type="AlphaFoldDB" id="A0A8T2K123"/>
<evidence type="ECO:0000313" key="2">
    <source>
        <dbReference type="Proteomes" id="UP000812440"/>
    </source>
</evidence>
<dbReference type="Proteomes" id="UP000812440">
    <property type="component" value="Chromosome 8_10"/>
</dbReference>
<name>A0A8T2K123_9PIPI</name>
<gene>
    <name evidence="1" type="ORF">GDO86_016381</name>
</gene>
<proteinExistence type="predicted"/>
<organism evidence="1 2">
    <name type="scientific">Hymenochirus boettgeri</name>
    <name type="common">Congo dwarf clawed frog</name>
    <dbReference type="NCBI Taxonomy" id="247094"/>
    <lineage>
        <taxon>Eukaryota</taxon>
        <taxon>Metazoa</taxon>
        <taxon>Chordata</taxon>
        <taxon>Craniata</taxon>
        <taxon>Vertebrata</taxon>
        <taxon>Euteleostomi</taxon>
        <taxon>Amphibia</taxon>
        <taxon>Batrachia</taxon>
        <taxon>Anura</taxon>
        <taxon>Pipoidea</taxon>
        <taxon>Pipidae</taxon>
        <taxon>Pipinae</taxon>
        <taxon>Hymenochirus</taxon>
    </lineage>
</organism>
<reference evidence="1" key="1">
    <citation type="thesis" date="2020" institute="ProQuest LLC" country="789 East Eisenhower Parkway, Ann Arbor, MI, USA">
        <title>Comparative Genomics and Chromosome Evolution.</title>
        <authorList>
            <person name="Mudd A.B."/>
        </authorList>
    </citation>
    <scope>NUCLEOTIDE SEQUENCE</scope>
    <source>
        <strain evidence="1">Female2</strain>
        <tissue evidence="1">Blood</tissue>
    </source>
</reference>
<sequence length="80" mass="9172">MDQSEMVSLELQGQNCSSWLCLWFNSESWAVTARYYNSQHALYQLQLVWGPSVITRLINVITRPLMLLLLYTDTGPCCLG</sequence>
<accession>A0A8T2K123</accession>
<protein>
    <submittedName>
        <fullName evidence="1">Uncharacterized protein</fullName>
    </submittedName>
</protein>
<keyword evidence="2" id="KW-1185">Reference proteome</keyword>
<evidence type="ECO:0000313" key="1">
    <source>
        <dbReference type="EMBL" id="KAG8449713.1"/>
    </source>
</evidence>
<comment type="caution">
    <text evidence="1">The sequence shown here is derived from an EMBL/GenBank/DDBJ whole genome shotgun (WGS) entry which is preliminary data.</text>
</comment>